<comment type="subcellular location">
    <subcellularLocation>
        <location evidence="1">Membrane</location>
        <topology evidence="1">Multi-pass membrane protein</topology>
    </subcellularLocation>
</comment>
<evidence type="ECO:0000256" key="6">
    <source>
        <dbReference type="SAM" id="Phobius"/>
    </source>
</evidence>
<dbReference type="PANTHER" id="PTHR23505">
    <property type="entry name" value="SPINSTER"/>
    <property type="match status" value="1"/>
</dbReference>
<feature type="transmembrane region" description="Helical" evidence="6">
    <location>
        <begin position="274"/>
        <end position="293"/>
    </location>
</feature>
<keyword evidence="4 6" id="KW-1133">Transmembrane helix</keyword>
<dbReference type="SUPFAM" id="SSF103473">
    <property type="entry name" value="MFS general substrate transporter"/>
    <property type="match status" value="1"/>
</dbReference>
<dbReference type="CDD" id="cd17328">
    <property type="entry name" value="MFS_spinster_like"/>
    <property type="match status" value="1"/>
</dbReference>
<feature type="transmembrane region" description="Helical" evidence="6">
    <location>
        <begin position="331"/>
        <end position="354"/>
    </location>
</feature>
<evidence type="ECO:0000259" key="7">
    <source>
        <dbReference type="PROSITE" id="PS50850"/>
    </source>
</evidence>
<dbReference type="PANTHER" id="PTHR23505:SF79">
    <property type="entry name" value="PROTEIN SPINSTER"/>
    <property type="match status" value="1"/>
</dbReference>
<sequence>MNSDQAAVGAPAKGDPNRNTVLLMLLVVYIFNFVDRQILSILAAPIQADLQLSDGEMGLLGGIAFALLYSTMAVPLAALADRTSRSWVITVSLAAWSGFTALCGLATNFWQIFLARLGVGIGEAGGVAPSYALIGDYFPSSQRATALSVYSLGIPIGSGLGVLVGGYIAATVDWRTAFFAVGLSGVIIAPIFKLLVRDKAKSAPLAVGVADTTAEVSIRPTLKETAAVLAHKPSFWLLSFGAATSSMLGYGIAFWLPSLLIRSFGYDLVQASQFFGALLLIGGVVGVMAGGLIADRLGGRDRAYFAWLPGIAFLLGAPLFAAGITSSDAQFAFLLFLLPQALAYVWLGPVLSAIQHLVVPAARSTASALFLLINNLIGLGGGIYALGAFSDLLQPIYGDEALRYSMLYALVLYVLAALLMALAGPFLRKDWVHEQG</sequence>
<feature type="transmembrane region" description="Helical" evidence="6">
    <location>
        <begin position="305"/>
        <end position="325"/>
    </location>
</feature>
<evidence type="ECO:0000256" key="1">
    <source>
        <dbReference type="ARBA" id="ARBA00004141"/>
    </source>
</evidence>
<dbReference type="Gene3D" id="1.20.1250.20">
    <property type="entry name" value="MFS general substrate transporter like domains"/>
    <property type="match status" value="2"/>
</dbReference>
<feature type="transmembrane region" description="Helical" evidence="6">
    <location>
        <begin position="146"/>
        <end position="170"/>
    </location>
</feature>
<protein>
    <submittedName>
        <fullName evidence="8">MFS transporter</fullName>
    </submittedName>
</protein>
<keyword evidence="5 6" id="KW-0472">Membrane</keyword>
<dbReference type="Proteomes" id="UP000053455">
    <property type="component" value="Unassembled WGS sequence"/>
</dbReference>
<dbReference type="OrthoDB" id="7400989at2"/>
<feature type="transmembrane region" description="Helical" evidence="6">
    <location>
        <begin position="366"/>
        <end position="386"/>
    </location>
</feature>
<keyword evidence="2" id="KW-0813">Transport</keyword>
<evidence type="ECO:0000256" key="4">
    <source>
        <dbReference type="ARBA" id="ARBA00022989"/>
    </source>
</evidence>
<evidence type="ECO:0000256" key="2">
    <source>
        <dbReference type="ARBA" id="ARBA00022448"/>
    </source>
</evidence>
<feature type="transmembrane region" description="Helical" evidence="6">
    <location>
        <begin position="58"/>
        <end position="80"/>
    </location>
</feature>
<dbReference type="InterPro" id="IPR036259">
    <property type="entry name" value="MFS_trans_sf"/>
</dbReference>
<reference evidence="8 9" key="1">
    <citation type="submission" date="2015-04" db="EMBL/GenBank/DDBJ databases">
        <title>The draft genome sequence of Erythrobacter marinus HWDM-33.</title>
        <authorList>
            <person name="Zhuang L."/>
            <person name="Liu Y."/>
            <person name="Shao Z."/>
        </authorList>
    </citation>
    <scope>NUCLEOTIDE SEQUENCE [LARGE SCALE GENOMIC DNA]</scope>
    <source>
        <strain evidence="8 9">HWDM-33</strain>
    </source>
</reference>
<feature type="transmembrane region" description="Helical" evidence="6">
    <location>
        <begin position="87"/>
        <end position="107"/>
    </location>
</feature>
<evidence type="ECO:0000313" key="8">
    <source>
        <dbReference type="EMBL" id="KLI62870.1"/>
    </source>
</evidence>
<feature type="transmembrane region" description="Helical" evidence="6">
    <location>
        <begin position="406"/>
        <end position="427"/>
    </location>
</feature>
<gene>
    <name evidence="8" type="ORF">AAV99_12395</name>
</gene>
<dbReference type="InterPro" id="IPR011701">
    <property type="entry name" value="MFS"/>
</dbReference>
<comment type="caution">
    <text evidence="8">The sequence shown here is derived from an EMBL/GenBank/DDBJ whole genome shotgun (WGS) entry which is preliminary data.</text>
</comment>
<dbReference type="GO" id="GO:0022857">
    <property type="term" value="F:transmembrane transporter activity"/>
    <property type="evidence" value="ECO:0007669"/>
    <property type="project" value="InterPro"/>
</dbReference>
<evidence type="ECO:0000313" key="9">
    <source>
        <dbReference type="Proteomes" id="UP000053455"/>
    </source>
</evidence>
<dbReference type="AlphaFoldDB" id="A0A0H0XRI9"/>
<evidence type="ECO:0000256" key="5">
    <source>
        <dbReference type="ARBA" id="ARBA00023136"/>
    </source>
</evidence>
<dbReference type="InterPro" id="IPR044770">
    <property type="entry name" value="MFS_spinster-like"/>
</dbReference>
<keyword evidence="3 6" id="KW-0812">Transmembrane</keyword>
<keyword evidence="9" id="KW-1185">Reference proteome</keyword>
<dbReference type="PROSITE" id="PS50850">
    <property type="entry name" value="MFS"/>
    <property type="match status" value="1"/>
</dbReference>
<dbReference type="Pfam" id="PF07690">
    <property type="entry name" value="MFS_1"/>
    <property type="match status" value="1"/>
</dbReference>
<dbReference type="PATRIC" id="fig|874156.12.peg.2551"/>
<accession>A0A0H0XRI9</accession>
<feature type="transmembrane region" description="Helical" evidence="6">
    <location>
        <begin position="235"/>
        <end position="254"/>
    </location>
</feature>
<evidence type="ECO:0000256" key="3">
    <source>
        <dbReference type="ARBA" id="ARBA00022692"/>
    </source>
</evidence>
<dbReference type="EMBL" id="LBHU01000004">
    <property type="protein sequence ID" value="KLI62870.1"/>
    <property type="molecule type" value="Genomic_DNA"/>
</dbReference>
<organism evidence="8 9">
    <name type="scientific">Aurantiacibacter marinus</name>
    <dbReference type="NCBI Taxonomy" id="874156"/>
    <lineage>
        <taxon>Bacteria</taxon>
        <taxon>Pseudomonadati</taxon>
        <taxon>Pseudomonadota</taxon>
        <taxon>Alphaproteobacteria</taxon>
        <taxon>Sphingomonadales</taxon>
        <taxon>Erythrobacteraceae</taxon>
        <taxon>Aurantiacibacter</taxon>
    </lineage>
</organism>
<feature type="transmembrane region" description="Helical" evidence="6">
    <location>
        <begin position="113"/>
        <end position="134"/>
    </location>
</feature>
<dbReference type="GO" id="GO:0016020">
    <property type="term" value="C:membrane"/>
    <property type="evidence" value="ECO:0007669"/>
    <property type="project" value="UniProtKB-SubCell"/>
</dbReference>
<dbReference type="STRING" id="874156.GCA_001021555_02562"/>
<feature type="transmembrane region" description="Helical" evidence="6">
    <location>
        <begin position="176"/>
        <end position="196"/>
    </location>
</feature>
<proteinExistence type="predicted"/>
<dbReference type="InterPro" id="IPR020846">
    <property type="entry name" value="MFS_dom"/>
</dbReference>
<feature type="domain" description="Major facilitator superfamily (MFS) profile" evidence="7">
    <location>
        <begin position="21"/>
        <end position="428"/>
    </location>
</feature>
<name>A0A0H0XRI9_9SPHN</name>
<dbReference type="RefSeq" id="WP_047094387.1">
    <property type="nucleotide sequence ID" value="NZ_LBHU01000004.1"/>
</dbReference>
<feature type="transmembrane region" description="Helical" evidence="6">
    <location>
        <begin position="21"/>
        <end position="46"/>
    </location>
</feature>